<dbReference type="Pfam" id="PF07336">
    <property type="entry name" value="ABATE"/>
    <property type="match status" value="1"/>
</dbReference>
<name>A0A6A7XXA1_9HYPH</name>
<dbReference type="InterPro" id="IPR023286">
    <property type="entry name" value="ABATE_dom_sf"/>
</dbReference>
<dbReference type="Pfam" id="PF11706">
    <property type="entry name" value="zf-CGNR"/>
    <property type="match status" value="1"/>
</dbReference>
<dbReference type="InterPro" id="IPR021005">
    <property type="entry name" value="Znf_CGNR"/>
</dbReference>
<dbReference type="Gene3D" id="1.10.3300.10">
    <property type="entry name" value="Jann2411-like domain"/>
    <property type="match status" value="1"/>
</dbReference>
<dbReference type="PANTHER" id="PTHR35525">
    <property type="entry name" value="BLL6575 PROTEIN"/>
    <property type="match status" value="1"/>
</dbReference>
<sequence length="211" mass="22535">MEHGQSADGRTWRGLAFIGGDAALDFTNTVAGITKARDDEALTDFDAFAGWAEAAGILDANEAALARAEAAAAPGPAVIALTRARSAREALHRLFGRLAAGGVPTLADRGAFETEAQEARRAGRLAVDVGRRSVRWEVKVEAAPLDAVRHRVALAAEALLVGPELARVRECESCSWLFVDRSKSGRRRWCSMAACGNRAKARRHHQRAAGL</sequence>
<protein>
    <recommendedName>
        <fullName evidence="1">Zinc finger CGNR domain-containing protein</fullName>
    </recommendedName>
</protein>
<evidence type="ECO:0000259" key="1">
    <source>
        <dbReference type="Pfam" id="PF11706"/>
    </source>
</evidence>
<feature type="domain" description="Zinc finger CGNR" evidence="1">
    <location>
        <begin position="167"/>
        <end position="207"/>
    </location>
</feature>
<proteinExistence type="predicted"/>
<accession>A0A6A7XXA1</accession>
<dbReference type="Proteomes" id="UP000332515">
    <property type="component" value="Unassembled WGS sequence"/>
</dbReference>
<dbReference type="InterPro" id="IPR010852">
    <property type="entry name" value="ABATE"/>
</dbReference>
<evidence type="ECO:0000313" key="2">
    <source>
        <dbReference type="EMBL" id="MQT11220.1"/>
    </source>
</evidence>
<dbReference type="AlphaFoldDB" id="A0A6A7XXA1"/>
<dbReference type="PANTHER" id="PTHR35525:SF3">
    <property type="entry name" value="BLL6575 PROTEIN"/>
    <property type="match status" value="1"/>
</dbReference>
<comment type="caution">
    <text evidence="2">The sequence shown here is derived from an EMBL/GenBank/DDBJ whole genome shotgun (WGS) entry which is preliminary data.</text>
</comment>
<dbReference type="SUPFAM" id="SSF160904">
    <property type="entry name" value="Jann2411-like"/>
    <property type="match status" value="1"/>
</dbReference>
<dbReference type="EMBL" id="VWNA01000001">
    <property type="protein sequence ID" value="MQT11220.1"/>
    <property type="molecule type" value="Genomic_DNA"/>
</dbReference>
<organism evidence="2 3">
    <name type="scientific">Segnochrobactrum spirostomi</name>
    <dbReference type="NCBI Taxonomy" id="2608987"/>
    <lineage>
        <taxon>Bacteria</taxon>
        <taxon>Pseudomonadati</taxon>
        <taxon>Pseudomonadota</taxon>
        <taxon>Alphaproteobacteria</taxon>
        <taxon>Hyphomicrobiales</taxon>
        <taxon>Segnochrobactraceae</taxon>
        <taxon>Segnochrobactrum</taxon>
    </lineage>
</organism>
<reference evidence="2 3" key="1">
    <citation type="submission" date="2019-09" db="EMBL/GenBank/DDBJ databases">
        <title>Segnochrobactrum spirostomi gen. nov., sp. nov., isolated from the ciliate Spirostomum cf. yagiui and description of a novel family, Segnochrobactraceae fam. nov. within the order Rhizobiales of the class Alphaproteobacteria.</title>
        <authorList>
            <person name="Akter S."/>
            <person name="Shazib S.U.A."/>
            <person name="Shin M.K."/>
        </authorList>
    </citation>
    <scope>NUCLEOTIDE SEQUENCE [LARGE SCALE GENOMIC DNA]</scope>
    <source>
        <strain evidence="2 3">Sp-1</strain>
    </source>
</reference>
<dbReference type="RefSeq" id="WP_153477648.1">
    <property type="nucleotide sequence ID" value="NZ_VWNA01000001.1"/>
</dbReference>
<keyword evidence="3" id="KW-1185">Reference proteome</keyword>
<evidence type="ECO:0000313" key="3">
    <source>
        <dbReference type="Proteomes" id="UP000332515"/>
    </source>
</evidence>
<gene>
    <name evidence="2" type="ORF">F0357_00720</name>
</gene>